<reference evidence="1" key="1">
    <citation type="submission" date="2016-03" db="EMBL/GenBank/DDBJ databases">
        <title>Mechanisms controlling the formation of the plant cell surface in tip-growing cells are functionally conserved among land plants.</title>
        <authorList>
            <person name="Honkanen S."/>
            <person name="Jones V.A."/>
            <person name="Morieri G."/>
            <person name="Champion C."/>
            <person name="Hetherington A.J."/>
            <person name="Kelly S."/>
            <person name="Saint-Marcoux D."/>
            <person name="Proust H."/>
            <person name="Prescott H."/>
            <person name="Dolan L."/>
        </authorList>
    </citation>
    <scope>NUCLEOTIDE SEQUENCE [LARGE SCALE GENOMIC DNA]</scope>
    <source>
        <tissue evidence="1">Whole gametophyte</tissue>
    </source>
</reference>
<accession>A0A176VYX4</accession>
<dbReference type="AlphaFoldDB" id="A0A176VYX4"/>
<keyword evidence="2" id="KW-1185">Reference proteome</keyword>
<organism evidence="1 2">
    <name type="scientific">Marchantia polymorpha subsp. ruderalis</name>
    <dbReference type="NCBI Taxonomy" id="1480154"/>
    <lineage>
        <taxon>Eukaryota</taxon>
        <taxon>Viridiplantae</taxon>
        <taxon>Streptophyta</taxon>
        <taxon>Embryophyta</taxon>
        <taxon>Marchantiophyta</taxon>
        <taxon>Marchantiopsida</taxon>
        <taxon>Marchantiidae</taxon>
        <taxon>Marchantiales</taxon>
        <taxon>Marchantiaceae</taxon>
        <taxon>Marchantia</taxon>
    </lineage>
</organism>
<protein>
    <submittedName>
        <fullName evidence="1">Uncharacterized protein</fullName>
    </submittedName>
</protein>
<proteinExistence type="predicted"/>
<dbReference type="Proteomes" id="UP000077202">
    <property type="component" value="Unassembled WGS sequence"/>
</dbReference>
<gene>
    <name evidence="1" type="ORF">AXG93_3217s1120</name>
</gene>
<evidence type="ECO:0000313" key="2">
    <source>
        <dbReference type="Proteomes" id="UP000077202"/>
    </source>
</evidence>
<comment type="caution">
    <text evidence="1">The sequence shown here is derived from an EMBL/GenBank/DDBJ whole genome shotgun (WGS) entry which is preliminary data.</text>
</comment>
<sequence>MVAVHVDSTPRQGNARQEAKILLHTEVSTDRESSDSRLVRGWRSSSELRRLPTAPSRDYYCRKVDAARVEKCRGTGRDGMRWEQRRGCCTHSSSGGGGEDALTQGPTSYVSCVLAQLAEFA</sequence>
<dbReference type="EMBL" id="LVLJ01002403">
    <property type="protein sequence ID" value="OAE25096.1"/>
    <property type="molecule type" value="Genomic_DNA"/>
</dbReference>
<name>A0A176VYX4_MARPO</name>
<evidence type="ECO:0000313" key="1">
    <source>
        <dbReference type="EMBL" id="OAE25096.1"/>
    </source>
</evidence>